<dbReference type="InterPro" id="IPR036693">
    <property type="entry name" value="TF_LuxR_autoind-bd_dom_sf"/>
</dbReference>
<dbReference type="PANTHER" id="PTHR44688:SF16">
    <property type="entry name" value="DNA-BINDING TRANSCRIPTIONAL ACTIVATOR DEVR_DOSR"/>
    <property type="match status" value="1"/>
</dbReference>
<dbReference type="EMBL" id="JAUFPX010000003">
    <property type="protein sequence ID" value="MDN3590229.1"/>
    <property type="molecule type" value="Genomic_DNA"/>
</dbReference>
<keyword evidence="6" id="KW-1185">Reference proteome</keyword>
<dbReference type="Pfam" id="PF03472">
    <property type="entry name" value="Autoind_bind"/>
    <property type="match status" value="1"/>
</dbReference>
<dbReference type="Pfam" id="PF00196">
    <property type="entry name" value="GerE"/>
    <property type="match status" value="1"/>
</dbReference>
<dbReference type="Proteomes" id="UP001224644">
    <property type="component" value="Unassembled WGS sequence"/>
</dbReference>
<dbReference type="Gene3D" id="1.10.10.10">
    <property type="entry name" value="Winged helix-like DNA-binding domain superfamily/Winged helix DNA-binding domain"/>
    <property type="match status" value="1"/>
</dbReference>
<accession>A0ABT8BG79</accession>
<dbReference type="InterPro" id="IPR036388">
    <property type="entry name" value="WH-like_DNA-bd_sf"/>
</dbReference>
<dbReference type="PANTHER" id="PTHR44688">
    <property type="entry name" value="DNA-BINDING TRANSCRIPTIONAL ACTIVATOR DEVR_DOSR"/>
    <property type="match status" value="1"/>
</dbReference>
<sequence>MPDVRQTAFDIIHRLRSAGTQRAVYAELRRTGTIFGYDAFLIGGLPHSPSENLSDCSLISGWPPGWTQRYEERNHLHRDPVIRYIRATTDPFLWHEAAAHGDPRGSVVMNEAREFGLKEGFCVPFHELDGSEAGVSFGGTEVRLSEDARAGLHLVAIYAMSRAKAIARRVQEGDAAEGAAVGLTGREIECLKWAAAGKTAWETSVILSISARTVEHYLACAARKLGATSRVQSVAEALRQRIID</sequence>
<name>A0ABT8BG79_9HYPH</name>
<feature type="domain" description="HTH luxR-type" evidence="4">
    <location>
        <begin position="176"/>
        <end position="241"/>
    </location>
</feature>
<dbReference type="CDD" id="cd06170">
    <property type="entry name" value="LuxR_C_like"/>
    <property type="match status" value="1"/>
</dbReference>
<comment type="caution">
    <text evidence="5">The sequence shown here is derived from an EMBL/GenBank/DDBJ whole genome shotgun (WGS) entry which is preliminary data.</text>
</comment>
<evidence type="ECO:0000256" key="1">
    <source>
        <dbReference type="ARBA" id="ARBA00023015"/>
    </source>
</evidence>
<evidence type="ECO:0000313" key="6">
    <source>
        <dbReference type="Proteomes" id="UP001224644"/>
    </source>
</evidence>
<gene>
    <name evidence="5" type="ORF">QWZ12_06330</name>
</gene>
<dbReference type="PRINTS" id="PR00038">
    <property type="entry name" value="HTHLUXR"/>
</dbReference>
<evidence type="ECO:0000256" key="2">
    <source>
        <dbReference type="ARBA" id="ARBA00023125"/>
    </source>
</evidence>
<dbReference type="SUPFAM" id="SSF75516">
    <property type="entry name" value="Pheromone-binding domain of LuxR-like quorum-sensing transcription factors"/>
    <property type="match status" value="1"/>
</dbReference>
<evidence type="ECO:0000313" key="5">
    <source>
        <dbReference type="EMBL" id="MDN3590229.1"/>
    </source>
</evidence>
<keyword evidence="3" id="KW-0804">Transcription</keyword>
<dbReference type="InterPro" id="IPR016032">
    <property type="entry name" value="Sig_transdc_resp-reg_C-effctor"/>
</dbReference>
<reference evidence="6" key="1">
    <citation type="journal article" date="2019" name="Int. J. Syst. Evol. Microbiol.">
        <title>The Global Catalogue of Microorganisms (GCM) 10K type strain sequencing project: providing services to taxonomists for standard genome sequencing and annotation.</title>
        <authorList>
            <consortium name="The Broad Institute Genomics Platform"/>
            <consortium name="The Broad Institute Genome Sequencing Center for Infectious Disease"/>
            <person name="Wu L."/>
            <person name="Ma J."/>
        </authorList>
    </citation>
    <scope>NUCLEOTIDE SEQUENCE [LARGE SCALE GENOMIC DNA]</scope>
    <source>
        <strain evidence="6">CECT 7069</strain>
    </source>
</reference>
<proteinExistence type="predicted"/>
<dbReference type="Gene3D" id="3.30.450.80">
    <property type="entry name" value="Transcription factor LuxR-like, autoinducer-binding domain"/>
    <property type="match status" value="1"/>
</dbReference>
<keyword evidence="2" id="KW-0238">DNA-binding</keyword>
<dbReference type="RefSeq" id="WP_238225489.1">
    <property type="nucleotide sequence ID" value="NZ_BPQD01000013.1"/>
</dbReference>
<organism evidence="5 6">
    <name type="scientific">Methylobacterium adhaesivum</name>
    <dbReference type="NCBI Taxonomy" id="333297"/>
    <lineage>
        <taxon>Bacteria</taxon>
        <taxon>Pseudomonadati</taxon>
        <taxon>Pseudomonadota</taxon>
        <taxon>Alphaproteobacteria</taxon>
        <taxon>Hyphomicrobiales</taxon>
        <taxon>Methylobacteriaceae</taxon>
        <taxon>Methylobacterium</taxon>
    </lineage>
</organism>
<dbReference type="PROSITE" id="PS50043">
    <property type="entry name" value="HTH_LUXR_2"/>
    <property type="match status" value="1"/>
</dbReference>
<dbReference type="SMART" id="SM00421">
    <property type="entry name" value="HTH_LUXR"/>
    <property type="match status" value="1"/>
</dbReference>
<evidence type="ECO:0000259" key="4">
    <source>
        <dbReference type="PROSITE" id="PS50043"/>
    </source>
</evidence>
<dbReference type="InterPro" id="IPR000792">
    <property type="entry name" value="Tscrpt_reg_LuxR_C"/>
</dbReference>
<keyword evidence="1" id="KW-0805">Transcription regulation</keyword>
<dbReference type="SUPFAM" id="SSF46894">
    <property type="entry name" value="C-terminal effector domain of the bipartite response regulators"/>
    <property type="match status" value="1"/>
</dbReference>
<dbReference type="InterPro" id="IPR005143">
    <property type="entry name" value="TF_LuxR_autoind-bd_dom"/>
</dbReference>
<evidence type="ECO:0000256" key="3">
    <source>
        <dbReference type="ARBA" id="ARBA00023163"/>
    </source>
</evidence>
<protein>
    <submittedName>
        <fullName evidence="5">LuxR family transcriptional regulator</fullName>
    </submittedName>
</protein>